<evidence type="ECO:0000313" key="1">
    <source>
        <dbReference type="EMBL" id="MBC3294252.1"/>
    </source>
</evidence>
<dbReference type="EMBL" id="JABWQF010000014">
    <property type="protein sequence ID" value="MBC3294252.1"/>
    <property type="molecule type" value="Genomic_DNA"/>
</dbReference>
<organism evidence="1">
    <name type="scientific">Pseudomonas tritici</name>
    <dbReference type="NCBI Taxonomy" id="2745518"/>
    <lineage>
        <taxon>Bacteria</taxon>
        <taxon>Pseudomonadati</taxon>
        <taxon>Pseudomonadota</taxon>
        <taxon>Gammaproteobacteria</taxon>
        <taxon>Pseudomonadales</taxon>
        <taxon>Pseudomonadaceae</taxon>
        <taxon>Pseudomonas</taxon>
    </lineage>
</organism>
<reference evidence="1" key="1">
    <citation type="journal article" date="2020" name="Microorganisms">
        <title>Reliable Identification of Environmental Pseudomonas Isolates Using the rpoD Gene.</title>
        <authorList>
            <consortium name="The Broad Institute Genome Sequencing Platform"/>
            <person name="Girard L."/>
            <person name="Lood C."/>
            <person name="Rokni-Zadeh H."/>
            <person name="van Noort V."/>
            <person name="Lavigne R."/>
            <person name="De Mot R."/>
        </authorList>
    </citation>
    <scope>NUCLEOTIDE SEQUENCE [LARGE SCALE GENOMIC DNA]</scope>
    <source>
        <strain evidence="1">SWRI145</strain>
    </source>
</reference>
<dbReference type="AlphaFoldDB" id="A0A8H9YUR4"/>
<proteinExistence type="predicted"/>
<sequence length="69" mass="7872">MPSRDYPDKRLPRGTAKDADLKMLSARIEASLVEYVRETAFETRQSKQEIIAEALALHRKSRQTEPAAE</sequence>
<accession>A0A8H9YUR4</accession>
<gene>
    <name evidence="1" type="ORF">HU722_22260</name>
</gene>
<name>A0A8H9YUR4_9PSED</name>
<protein>
    <submittedName>
        <fullName evidence="1">Uncharacterized protein</fullName>
    </submittedName>
</protein>
<comment type="caution">
    <text evidence="1">The sequence shown here is derived from an EMBL/GenBank/DDBJ whole genome shotgun (WGS) entry which is preliminary data.</text>
</comment>